<dbReference type="InterPro" id="IPR007793">
    <property type="entry name" value="DivIVA_fam"/>
</dbReference>
<feature type="coiled-coil region" evidence="6">
    <location>
        <begin position="30"/>
        <end position="85"/>
    </location>
</feature>
<dbReference type="NCBIfam" id="TIGR03544">
    <property type="entry name" value="DivI1A_domain"/>
    <property type="match status" value="1"/>
</dbReference>
<dbReference type="InterPro" id="IPR019933">
    <property type="entry name" value="DivIVA_domain"/>
</dbReference>
<sequence length="232" mass="25923">MLLTPDEILNHEFTKKGSRAYIASEVDAFLDTVNSDYETLIAERDKLRNDNSGLKARVDELEAKREQVNQSIFVAQEAADRLKQEADVEVKKQLTHAQESATKIISDARTKAEAEASNLAQENADLIDEQNQLRTEVENFKNSFLKLLTLQRKLIENDELAEAVHHLPFGQVTAKRVDNDNTITTEESSAAVEDQQQIEAEALDDTITDAKPASGPVVVFPESEENSNDNNK</sequence>
<comment type="subcellular location">
    <subcellularLocation>
        <location evidence="1">Cytoplasm</location>
    </subcellularLocation>
</comment>
<evidence type="ECO:0000256" key="4">
    <source>
        <dbReference type="ARBA" id="ARBA00023054"/>
    </source>
</evidence>
<keyword evidence="4 6" id="KW-0175">Coiled coil</keyword>
<keyword evidence="3" id="KW-0132">Cell division</keyword>
<evidence type="ECO:0000313" key="8">
    <source>
        <dbReference type="EMBL" id="QBR48434.1"/>
    </source>
</evidence>
<dbReference type="PANTHER" id="PTHR35794:SF1">
    <property type="entry name" value="CELL CYCLE PROTEIN GPSB"/>
    <property type="match status" value="1"/>
</dbReference>
<evidence type="ECO:0000256" key="7">
    <source>
        <dbReference type="SAM" id="MobiDB-lite"/>
    </source>
</evidence>
<keyword evidence="5" id="KW-0131">Cell cycle</keyword>
<feature type="compositionally biased region" description="Acidic residues" evidence="7">
    <location>
        <begin position="222"/>
        <end position="232"/>
    </location>
</feature>
<gene>
    <name evidence="8" type="ORF">EW139_03740</name>
</gene>
<proteinExistence type="predicted"/>
<accession>A0ABX5SPU8</accession>
<evidence type="ECO:0000256" key="3">
    <source>
        <dbReference type="ARBA" id="ARBA00022618"/>
    </source>
</evidence>
<dbReference type="Proteomes" id="UP000295756">
    <property type="component" value="Chromosome"/>
</dbReference>
<evidence type="ECO:0000256" key="2">
    <source>
        <dbReference type="ARBA" id="ARBA00022490"/>
    </source>
</evidence>
<evidence type="ECO:0000256" key="5">
    <source>
        <dbReference type="ARBA" id="ARBA00023306"/>
    </source>
</evidence>
<dbReference type="EMBL" id="CP037939">
    <property type="protein sequence ID" value="QBR48434.1"/>
    <property type="molecule type" value="Genomic_DNA"/>
</dbReference>
<organism evidence="8 9">
    <name type="scientific">Leuconostoc kimchii</name>
    <dbReference type="NCBI Taxonomy" id="136609"/>
    <lineage>
        <taxon>Bacteria</taxon>
        <taxon>Bacillati</taxon>
        <taxon>Bacillota</taxon>
        <taxon>Bacilli</taxon>
        <taxon>Lactobacillales</taxon>
        <taxon>Lactobacillaceae</taxon>
        <taxon>Leuconostoc</taxon>
    </lineage>
</organism>
<name>A0ABX5SPU8_9LACO</name>
<evidence type="ECO:0000256" key="1">
    <source>
        <dbReference type="ARBA" id="ARBA00004496"/>
    </source>
</evidence>
<dbReference type="PANTHER" id="PTHR35794">
    <property type="entry name" value="CELL DIVISION PROTEIN DIVIVA"/>
    <property type="match status" value="1"/>
</dbReference>
<keyword evidence="9" id="KW-1185">Reference proteome</keyword>
<reference evidence="8 9" key="1">
    <citation type="submission" date="2019-03" db="EMBL/GenBank/DDBJ databases">
        <title>Complete Genome Sequence of Leuconostoc kimchii strain NKJ218 Isolated from Homemade Kimchi.</title>
        <authorList>
            <person name="Jung J.Y."/>
            <person name="Jin H.M."/>
            <person name="Jung J.-W."/>
            <person name="Lee S.-Y."/>
            <person name="Ryu B.-G."/>
            <person name="Han S.-S."/>
            <person name="Kang H.K."/>
            <person name="Choi H.W."/>
            <person name="Chung E.J."/>
            <person name="Choi K.-M."/>
        </authorList>
    </citation>
    <scope>NUCLEOTIDE SEQUENCE [LARGE SCALE GENOMIC DNA]</scope>
    <source>
        <strain evidence="8 9">NKJ218</strain>
    </source>
</reference>
<dbReference type="Pfam" id="PF05103">
    <property type="entry name" value="DivIVA"/>
    <property type="match status" value="1"/>
</dbReference>
<dbReference type="RefSeq" id="WP_013102607.1">
    <property type="nucleotide sequence ID" value="NZ_CP037939.1"/>
</dbReference>
<dbReference type="Gene3D" id="6.10.250.660">
    <property type="match status" value="1"/>
</dbReference>
<evidence type="ECO:0000256" key="6">
    <source>
        <dbReference type="SAM" id="Coils"/>
    </source>
</evidence>
<evidence type="ECO:0000313" key="9">
    <source>
        <dbReference type="Proteomes" id="UP000295756"/>
    </source>
</evidence>
<feature type="coiled-coil region" evidence="6">
    <location>
        <begin position="109"/>
        <end position="143"/>
    </location>
</feature>
<protein>
    <submittedName>
        <fullName evidence="8">DivIVA domain-containing protein</fullName>
    </submittedName>
</protein>
<feature type="region of interest" description="Disordered" evidence="7">
    <location>
        <begin position="205"/>
        <end position="232"/>
    </location>
</feature>
<keyword evidence="2" id="KW-0963">Cytoplasm</keyword>